<dbReference type="InterPro" id="IPR001936">
    <property type="entry name" value="RasGAP_dom"/>
</dbReference>
<evidence type="ECO:0000256" key="3">
    <source>
        <dbReference type="SAM" id="MobiDB-lite"/>
    </source>
</evidence>
<dbReference type="Gene3D" id="3.40.525.10">
    <property type="entry name" value="CRAL-TRIO lipid binding domain"/>
    <property type="match status" value="1"/>
</dbReference>
<evidence type="ECO:0000313" key="6">
    <source>
        <dbReference type="Proteomes" id="UP000015241"/>
    </source>
</evidence>
<dbReference type="InParanoid" id="S8FR93"/>
<dbReference type="GO" id="GO:0005096">
    <property type="term" value="F:GTPase activator activity"/>
    <property type="evidence" value="ECO:0007669"/>
    <property type="project" value="UniProtKB-KW"/>
</dbReference>
<dbReference type="InterPro" id="IPR039360">
    <property type="entry name" value="Ras_GTPase"/>
</dbReference>
<dbReference type="InterPro" id="IPR016024">
    <property type="entry name" value="ARM-type_fold"/>
</dbReference>
<feature type="region of interest" description="Disordered" evidence="3">
    <location>
        <begin position="151"/>
        <end position="200"/>
    </location>
</feature>
<gene>
    <name evidence="5" type="ORF">FOMPIDRAFT_149416</name>
</gene>
<accession>S8FR93</accession>
<dbReference type="InterPro" id="IPR011993">
    <property type="entry name" value="PH-like_dom_sf"/>
</dbReference>
<feature type="compositionally biased region" description="Low complexity" evidence="3">
    <location>
        <begin position="1"/>
        <end position="18"/>
    </location>
</feature>
<feature type="region of interest" description="Disordered" evidence="3">
    <location>
        <begin position="2666"/>
        <end position="2689"/>
    </location>
</feature>
<feature type="compositionally biased region" description="Polar residues" evidence="3">
    <location>
        <begin position="23"/>
        <end position="50"/>
    </location>
</feature>
<dbReference type="Gene3D" id="2.30.29.30">
    <property type="entry name" value="Pleckstrin-homology domain (PH domain)/Phosphotyrosine-binding domain (PTB)"/>
    <property type="match status" value="1"/>
</dbReference>
<dbReference type="PANTHER" id="PTHR10194">
    <property type="entry name" value="RAS GTPASE-ACTIVATING PROTEINS"/>
    <property type="match status" value="1"/>
</dbReference>
<reference evidence="5 6" key="1">
    <citation type="journal article" date="2012" name="Science">
        <title>The Paleozoic origin of enzymatic lignin decomposition reconstructed from 31 fungal genomes.</title>
        <authorList>
            <person name="Floudas D."/>
            <person name="Binder M."/>
            <person name="Riley R."/>
            <person name="Barry K."/>
            <person name="Blanchette R.A."/>
            <person name="Henrissat B."/>
            <person name="Martinez A.T."/>
            <person name="Otillar R."/>
            <person name="Spatafora J.W."/>
            <person name="Yadav J.S."/>
            <person name="Aerts A."/>
            <person name="Benoit I."/>
            <person name="Boyd A."/>
            <person name="Carlson A."/>
            <person name="Copeland A."/>
            <person name="Coutinho P.M."/>
            <person name="de Vries R.P."/>
            <person name="Ferreira P."/>
            <person name="Findley K."/>
            <person name="Foster B."/>
            <person name="Gaskell J."/>
            <person name="Glotzer D."/>
            <person name="Gorecki P."/>
            <person name="Heitman J."/>
            <person name="Hesse C."/>
            <person name="Hori C."/>
            <person name="Igarashi K."/>
            <person name="Jurgens J.A."/>
            <person name="Kallen N."/>
            <person name="Kersten P."/>
            <person name="Kohler A."/>
            <person name="Kuees U."/>
            <person name="Kumar T.K.A."/>
            <person name="Kuo A."/>
            <person name="LaButti K."/>
            <person name="Larrondo L.F."/>
            <person name="Lindquist E."/>
            <person name="Ling A."/>
            <person name="Lombard V."/>
            <person name="Lucas S."/>
            <person name="Lundell T."/>
            <person name="Martin R."/>
            <person name="McLaughlin D.J."/>
            <person name="Morgenstern I."/>
            <person name="Morin E."/>
            <person name="Murat C."/>
            <person name="Nagy L.G."/>
            <person name="Nolan M."/>
            <person name="Ohm R.A."/>
            <person name="Patyshakuliyeva A."/>
            <person name="Rokas A."/>
            <person name="Ruiz-Duenas F.J."/>
            <person name="Sabat G."/>
            <person name="Salamov A."/>
            <person name="Samejima M."/>
            <person name="Schmutz J."/>
            <person name="Slot J.C."/>
            <person name="St John F."/>
            <person name="Stenlid J."/>
            <person name="Sun H."/>
            <person name="Sun S."/>
            <person name="Syed K."/>
            <person name="Tsang A."/>
            <person name="Wiebenga A."/>
            <person name="Young D."/>
            <person name="Pisabarro A."/>
            <person name="Eastwood D.C."/>
            <person name="Martin F."/>
            <person name="Cullen D."/>
            <person name="Grigoriev I.V."/>
            <person name="Hibbett D.S."/>
        </authorList>
    </citation>
    <scope>NUCLEOTIDE SEQUENCE</scope>
    <source>
        <strain evidence="6">FP-58527</strain>
    </source>
</reference>
<dbReference type="SUPFAM" id="SSF48350">
    <property type="entry name" value="GTPase activation domain, GAP"/>
    <property type="match status" value="1"/>
</dbReference>
<evidence type="ECO:0000256" key="2">
    <source>
        <dbReference type="ARBA" id="ARBA00022553"/>
    </source>
</evidence>
<dbReference type="Gene3D" id="1.10.506.10">
    <property type="entry name" value="GTPase Activation - p120gap, domain 1"/>
    <property type="match status" value="2"/>
</dbReference>
<evidence type="ECO:0000259" key="4">
    <source>
        <dbReference type="PROSITE" id="PS50018"/>
    </source>
</evidence>
<keyword evidence="1" id="KW-0343">GTPase activation</keyword>
<evidence type="ECO:0000313" key="5">
    <source>
        <dbReference type="EMBL" id="EPT00780.1"/>
    </source>
</evidence>
<dbReference type="InterPro" id="IPR023152">
    <property type="entry name" value="RasGAP_CS"/>
</dbReference>
<dbReference type="STRING" id="743788.S8FR93"/>
<protein>
    <recommendedName>
        <fullName evidence="4">Ras-GAP domain-containing protein</fullName>
    </recommendedName>
</protein>
<feature type="region of interest" description="Disordered" evidence="3">
    <location>
        <begin position="1"/>
        <end position="50"/>
    </location>
</feature>
<dbReference type="InterPro" id="IPR001251">
    <property type="entry name" value="CRAL-TRIO_dom"/>
</dbReference>
<dbReference type="InterPro" id="IPR008936">
    <property type="entry name" value="Rho_GTPase_activation_prot"/>
</dbReference>
<dbReference type="Proteomes" id="UP000015241">
    <property type="component" value="Unassembled WGS sequence"/>
</dbReference>
<dbReference type="EMBL" id="KE504146">
    <property type="protein sequence ID" value="EPT00780.1"/>
    <property type="molecule type" value="Genomic_DNA"/>
</dbReference>
<evidence type="ECO:0000256" key="1">
    <source>
        <dbReference type="ARBA" id="ARBA00022468"/>
    </source>
</evidence>
<keyword evidence="2" id="KW-0597">Phosphoprotein</keyword>
<dbReference type="Pfam" id="PF13716">
    <property type="entry name" value="CRAL_TRIO_2"/>
    <property type="match status" value="1"/>
</dbReference>
<organism evidence="5 6">
    <name type="scientific">Fomitopsis schrenkii</name>
    <name type="common">Brown rot fungus</name>
    <dbReference type="NCBI Taxonomy" id="2126942"/>
    <lineage>
        <taxon>Eukaryota</taxon>
        <taxon>Fungi</taxon>
        <taxon>Dikarya</taxon>
        <taxon>Basidiomycota</taxon>
        <taxon>Agaricomycotina</taxon>
        <taxon>Agaricomycetes</taxon>
        <taxon>Polyporales</taxon>
        <taxon>Fomitopsis</taxon>
    </lineage>
</organism>
<feature type="domain" description="Ras-GAP" evidence="4">
    <location>
        <begin position="1338"/>
        <end position="1530"/>
    </location>
</feature>
<dbReference type="PROSITE" id="PS00509">
    <property type="entry name" value="RAS_GTPASE_ACTIV_1"/>
    <property type="match status" value="1"/>
</dbReference>
<dbReference type="OrthoDB" id="28245at2759"/>
<feature type="compositionally biased region" description="Low complexity" evidence="3">
    <location>
        <begin position="165"/>
        <end position="178"/>
    </location>
</feature>
<dbReference type="PANTHER" id="PTHR10194:SF142">
    <property type="entry name" value="NEUROFIBROMIN"/>
    <property type="match status" value="1"/>
</dbReference>
<sequence length="2732" mass="303669">MPTRRASAAAQNIASAASRVHKSNGSNHSVSGPSSLAPSNQNAPYSSSPLPATPQQKVVYVLVNRLKSKLPCNSGIAITDVEGDEALQQVVESLVELSRDSLDIIGWALTELLEKLNKQADPHGFRSVEVLQSQLFILKILAICMASRWGKRQDGTRPTSRTSKEPPSSATSKPTTPEVGTLSSQSRRPQWSTEHLSVEPPPLDDNCAKYILSVMVLLLRQTAPLKRRLMSAANMDFAATHHDFESVETPEWIPNVDFGGAGLPLNVTLLPRMFRSKHASSNSLNSTPLSATSTSHSKHSLVYEKTSVVTSKSISALNTLISRFAGRVVYHLSASNWRIVLSRIRTKIHYLANATEPDPDIIDLQLMMHSALDRARLIQTLQELSSLLLNIKQEAQAAIAVPLRAAIWNWIDLFPEEFNDIMRHHRRMDGAPERVFDILYDSQEATHNPNVWPTLIALACISPERMKKSDFQPNSIGMPIYKGHQNRRDRALFEIVMRNIASQNAKVSEEALICVLDICRAAFRVQPEENVEHGVQMFANDIAHELKRVLVNWNGTKPYWEWPEEIDVAIIADILITLFRYVANEEVIPLFKLSLEPERSDAVKISTIKACITIIEDASKCPWQRSHQDLMDALRERFGSVLATALTRRSELDPWGNVKKPALRPKAKRYTSETLPDRELLAYSLLALYRIDPTLYVLSLEPGSESQWMKVTIESWHAPTDPAIKMGMAKTFRRWGDAVMRLPRDHPKFEVGCAWLAIVSPTLLATLCTNLLVARTDMQAQRMWINMAYELVYNFAKTGDTEPLRCAQQSTHRPPAFAVAEIAFLVALTSADANVTLTAAHCLRLLAQAQTAADAPATEGNEDERAKRYPIYEQLGDPKVMIVGRIGHQKRVRKLMRLMPSTSPVHIAVWEECYWRWCALNEMAVRRATDGSMDGFESGVTPVGERALSSEEIHAQWQNLTLFLASFGSACLRDDDSSQLSLDIAPFLLPDEMRILRNPADLLQKFLGELIDFLVSDSIQTRDTARDALGCEASPRLFTKIFRELDSVVRELAASETVDWDTLALFLDQFLVILKVLVENAQYLEEIRTMDLGSTLAVIASFMGRFHAAISYRLRMKFCTLCEGVFSQGELIAMRKDSSNRQRIADIVTEWIQDPASSDPAFTVQQRDLNMAAFRATAKLFDRLELQSPDGTTGEEAAHVVSRIFVRYTGVLFKAWDLCRYDLAATDDRSTDRSTIPGLRSLQRDGELRELVVTGYASLVSANPEVGVKHSLPLAYEADSAKRLIFSYVFTRVLPQGISLDSQEQPTVVPRQSRLCELVKGPDLSLALAICEVCPASEVDSLISVMLNLFDTRSALMTLLKNMIDLEVSRTDSDTALFRGNTTCTRFLSAFANIYGYNYLRSLIIPLIKTMVSMPPGHGYELDPAKVGEEVAAANRETIQFITSSFLQIILSSIPAVPPMLREVCAHIAKVVNEVWPEAKFAAVGAFMFLRFISPAIVAPEIIDVEIPKDDWVLRRGLMLVAKIIQNLANNIFFGKEPHMVALNDFLKENIVNVTRFLSDLNKTGPSFSEEEPEEWLDTTYDDTDTIVLHRFLEKHADRVGKELLSTSKPPPTTDPLSATTTAEMTAAHAKRIWDSLCAALVELGQPLEGPKLTLADSQQHSEYLDLMSRYEHRDTSSVQGLFVEIPMPAASKAIFVLAVSRIDVEILDIELLLFYVFKTVTSPPHEHRDYDIIFDFTCFTLASQLPLQWLKFAYEVIPADIRSRLDTAHILTPNLLATKYLKRVYNLSSGIELFSNHATYSSVNELINHLPQVTTLPTLDYALSLEAEPRTRFDEVTMRHTHPMRVPVSLEVAQNHLRITTLKALPIGGAMSCRATDIISLTEINDVYNVSTGHETHEFIIRKTRHGTTMYFSSLARDSIVKAIRSAKSTLRTIQLPGTERRSRFSNVVATLLHVGMLGVNSREEDVRIAANELLQAVCTYLDFEGKPLVASKTSLVNGLPEPFLIQLSEGLASFAPHLTLDFVTEVSSGMNREAVQDRALCILYMTPWLKNLAYFLDPTNKLYDPSTTKFRDCIRILVDLTIADNELHGMVLKHIWAEIGRLDSCVVNAVLDELMRAAVDGGVSSVRCERVADTMGAITSINVRGRILSRLRKVVGKTSTKPTKSLADNAHWNEISCLLRLALVAGHHCKNVVQSQLFIPETAHLVTLTAATGQTYVRTAVHGIVVNLLNALYTARLAETAASPELQQLIGECEQPETLRLFGLLRPTPTSDYVNLDPSTDKLYVDNMESLVRFLARVLETIAGSKGLLNVWHARWMSLITSSAFQLSPAVQTRAFVSLGVLATSDVDDDLLYQMLVAFKTALSQSSENETTSVVSMLRCIRNVVPALPRYSRYLCQLFWLAVALLQSSHLVLYVEAVHLLRVSVEVMDSQGAFEEKGVAATLLDGRAALEEVACQLDQLLGLSLESNFSFSLAAIIFKGIRQANLRDPAEAALRALMRITVRTCGEVEHADDGPGSPICQQILGYFLALIPTSTTTIRGKRLLEETGVDPSWLSHSLLTASSDDDPIRRIPFALLGLSDANTVLFVTSFVGAISQTAQGDDTETEILCNMLSDIADAFPDVVSMAYESLQDRIKDAFANSANPAILSAVSNLFRVAVHDAERNGTAPGSASSLSFEDGQPHGPGRSHLLALEEQGMQGLANSFQFLPPNQGHATKMMNWISELVMKIIE</sequence>
<dbReference type="PROSITE" id="PS50018">
    <property type="entry name" value="RAS_GTPASE_ACTIV_2"/>
    <property type="match status" value="1"/>
</dbReference>
<dbReference type="Pfam" id="PF00616">
    <property type="entry name" value="RasGAP"/>
    <property type="match status" value="2"/>
</dbReference>
<dbReference type="SMART" id="SM00323">
    <property type="entry name" value="RasGAP"/>
    <property type="match status" value="1"/>
</dbReference>
<proteinExistence type="predicted"/>
<dbReference type="InterPro" id="IPR036865">
    <property type="entry name" value="CRAL-TRIO_dom_sf"/>
</dbReference>
<dbReference type="eggNOG" id="KOG1826">
    <property type="taxonomic scope" value="Eukaryota"/>
</dbReference>
<keyword evidence="6" id="KW-1185">Reference proteome</keyword>
<dbReference type="SUPFAM" id="SSF48371">
    <property type="entry name" value="ARM repeat"/>
    <property type="match status" value="1"/>
</dbReference>
<feature type="compositionally biased region" description="Polar residues" evidence="3">
    <location>
        <begin position="181"/>
        <end position="195"/>
    </location>
</feature>
<dbReference type="HOGENOM" id="CLU_000249_0_2_1"/>
<name>S8FR93_FOMSC</name>